<dbReference type="InterPro" id="IPR003395">
    <property type="entry name" value="RecF/RecN/SMC_N"/>
</dbReference>
<evidence type="ECO:0000313" key="13">
    <source>
        <dbReference type="EMBL" id="BCJ89268.1"/>
    </source>
</evidence>
<organism evidence="13 14">
    <name type="scientific">Terrihabitans soli</name>
    <dbReference type="NCBI Taxonomy" id="708113"/>
    <lineage>
        <taxon>Bacteria</taxon>
        <taxon>Pseudomonadati</taxon>
        <taxon>Pseudomonadota</taxon>
        <taxon>Alphaproteobacteria</taxon>
        <taxon>Hyphomicrobiales</taxon>
        <taxon>Terrihabitans</taxon>
    </lineage>
</organism>
<dbReference type="Proteomes" id="UP000515317">
    <property type="component" value="Chromosome"/>
</dbReference>
<keyword evidence="14" id="KW-1185">Reference proteome</keyword>
<name>A0A6S6QS24_9HYPH</name>
<feature type="region of interest" description="Disordered" evidence="11">
    <location>
        <begin position="266"/>
        <end position="286"/>
    </location>
</feature>
<comment type="similarity">
    <text evidence="2 9 10">Belongs to the RecF family.</text>
</comment>
<dbReference type="KEGG" id="tso:IZ6_00030"/>
<dbReference type="PROSITE" id="PS00618">
    <property type="entry name" value="RECF_2"/>
    <property type="match status" value="1"/>
</dbReference>
<evidence type="ECO:0000256" key="7">
    <source>
        <dbReference type="ARBA" id="ARBA00022840"/>
    </source>
</evidence>
<dbReference type="InterPro" id="IPR042174">
    <property type="entry name" value="RecF_2"/>
</dbReference>
<evidence type="ECO:0000259" key="12">
    <source>
        <dbReference type="Pfam" id="PF02463"/>
    </source>
</evidence>
<dbReference type="HAMAP" id="MF_00365">
    <property type="entry name" value="RecF"/>
    <property type="match status" value="1"/>
</dbReference>
<keyword evidence="9 10" id="KW-0227">DNA damage</keyword>
<dbReference type="GO" id="GO:0005737">
    <property type="term" value="C:cytoplasm"/>
    <property type="evidence" value="ECO:0007669"/>
    <property type="project" value="UniProtKB-SubCell"/>
</dbReference>
<dbReference type="AlphaFoldDB" id="A0A6S6QS24"/>
<keyword evidence="6 9" id="KW-0547">Nucleotide-binding</keyword>
<keyword evidence="4 9" id="KW-0963">Cytoplasm</keyword>
<evidence type="ECO:0000256" key="8">
    <source>
        <dbReference type="ARBA" id="ARBA00023125"/>
    </source>
</evidence>
<dbReference type="GO" id="GO:0006302">
    <property type="term" value="P:double-strand break repair"/>
    <property type="evidence" value="ECO:0007669"/>
    <property type="project" value="TreeGrafter"/>
</dbReference>
<evidence type="ECO:0000256" key="11">
    <source>
        <dbReference type="SAM" id="MobiDB-lite"/>
    </source>
</evidence>
<dbReference type="GO" id="GO:0005524">
    <property type="term" value="F:ATP binding"/>
    <property type="evidence" value="ECO:0007669"/>
    <property type="project" value="UniProtKB-UniRule"/>
</dbReference>
<evidence type="ECO:0000256" key="6">
    <source>
        <dbReference type="ARBA" id="ARBA00022741"/>
    </source>
</evidence>
<comment type="function">
    <text evidence="9 10">The RecF protein is involved in DNA metabolism; it is required for DNA replication and normal SOS inducibility. RecF binds preferentially to single-stranded, linear DNA. It also seems to bind ATP.</text>
</comment>
<keyword evidence="8 9" id="KW-0238">DNA-binding</keyword>
<evidence type="ECO:0000256" key="9">
    <source>
        <dbReference type="HAMAP-Rule" id="MF_00365"/>
    </source>
</evidence>
<evidence type="ECO:0000256" key="3">
    <source>
        <dbReference type="ARBA" id="ARBA00020170"/>
    </source>
</evidence>
<dbReference type="GO" id="GO:0006260">
    <property type="term" value="P:DNA replication"/>
    <property type="evidence" value="ECO:0007669"/>
    <property type="project" value="UniProtKB-UniRule"/>
</dbReference>
<dbReference type="PROSITE" id="PS00617">
    <property type="entry name" value="RECF_1"/>
    <property type="match status" value="1"/>
</dbReference>
<keyword evidence="7 9" id="KW-0067">ATP-binding</keyword>
<evidence type="ECO:0000256" key="5">
    <source>
        <dbReference type="ARBA" id="ARBA00022705"/>
    </source>
</evidence>
<dbReference type="GO" id="GO:0000731">
    <property type="term" value="P:DNA synthesis involved in DNA repair"/>
    <property type="evidence" value="ECO:0007669"/>
    <property type="project" value="TreeGrafter"/>
</dbReference>
<gene>
    <name evidence="9 13" type="primary">recF</name>
    <name evidence="13" type="ORF">IZ6_00030</name>
</gene>
<dbReference type="EMBL" id="AP023361">
    <property type="protein sequence ID" value="BCJ89268.1"/>
    <property type="molecule type" value="Genomic_DNA"/>
</dbReference>
<keyword evidence="9 10" id="KW-0234">DNA repair</keyword>
<evidence type="ECO:0000256" key="2">
    <source>
        <dbReference type="ARBA" id="ARBA00008016"/>
    </source>
</evidence>
<proteinExistence type="inferred from homology"/>
<dbReference type="InterPro" id="IPR001238">
    <property type="entry name" value="DNA-binding_RecF"/>
</dbReference>
<dbReference type="NCBIfam" id="TIGR00611">
    <property type="entry name" value="recf"/>
    <property type="match status" value="1"/>
</dbReference>
<dbReference type="SUPFAM" id="SSF52540">
    <property type="entry name" value="P-loop containing nucleoside triphosphate hydrolases"/>
    <property type="match status" value="1"/>
</dbReference>
<dbReference type="InterPro" id="IPR027417">
    <property type="entry name" value="P-loop_NTPase"/>
</dbReference>
<feature type="domain" description="RecF/RecN/SMC N-terminal" evidence="12">
    <location>
        <begin position="13"/>
        <end position="364"/>
    </location>
</feature>
<dbReference type="PANTHER" id="PTHR32182:SF0">
    <property type="entry name" value="DNA REPLICATION AND REPAIR PROTEIN RECF"/>
    <property type="match status" value="1"/>
</dbReference>
<dbReference type="PANTHER" id="PTHR32182">
    <property type="entry name" value="DNA REPLICATION AND REPAIR PROTEIN RECF"/>
    <property type="match status" value="1"/>
</dbReference>
<feature type="binding site" evidence="9">
    <location>
        <begin position="40"/>
        <end position="47"/>
    </location>
    <ligand>
        <name>ATP</name>
        <dbReference type="ChEBI" id="CHEBI:30616"/>
    </ligand>
</feature>
<keyword evidence="9 10" id="KW-0742">SOS response</keyword>
<evidence type="ECO:0000256" key="4">
    <source>
        <dbReference type="ARBA" id="ARBA00022490"/>
    </source>
</evidence>
<accession>A0A6S6QS24</accession>
<dbReference type="Gene3D" id="1.20.1050.90">
    <property type="entry name" value="RecF/RecN/SMC, N-terminal domain"/>
    <property type="match status" value="1"/>
</dbReference>
<reference evidence="13 14" key="1">
    <citation type="submission" date="2020-08" db="EMBL/GenBank/DDBJ databases">
        <title>Genome sequence of Rhizobiales bacterium strain IZ6.</title>
        <authorList>
            <person name="Nakai R."/>
            <person name="Naganuma T."/>
        </authorList>
    </citation>
    <scope>NUCLEOTIDE SEQUENCE [LARGE SCALE GENOMIC DNA]</scope>
    <source>
        <strain evidence="13 14">IZ6</strain>
    </source>
</reference>
<sequence length="384" mass="40670">MIATNTAAKRVALTRLRLTHFRNHPGLTLETGAKNVALTGPNGAGKTNILEAVSLLTPGRGLRRAAFSDLAQADGDGSWTVFAELDGALGEAAIGTGTDVAEENGGRRCRINGANVSGPGAFADHLRIVWLTPSMDGLFTGPAGDRRRFLDRLVLAVDPEHGARVSAFERALRSRNKLLEEGGADPRWLDAIEHETAELAIAVAAARIDTVSRLAGLIAETRTPSAVFPYAEIALGGWMEENIASGSAADAEDLYRARLRDLRGRDRTAGRTTEGPHASDLSVRHGPKQMPAELCSTGEQKALLLGLVLAHARLVARLSGTTPLVLLDEVAAHLDPDRRAALYAVLSDLGAQVWLTGADPAAFAELGAESVLFRVSSGHAERLE</sequence>
<evidence type="ECO:0000313" key="14">
    <source>
        <dbReference type="Proteomes" id="UP000515317"/>
    </source>
</evidence>
<dbReference type="GO" id="GO:0003697">
    <property type="term" value="F:single-stranded DNA binding"/>
    <property type="evidence" value="ECO:0007669"/>
    <property type="project" value="UniProtKB-UniRule"/>
</dbReference>
<protein>
    <recommendedName>
        <fullName evidence="3 9">DNA replication and repair protein RecF</fullName>
    </recommendedName>
</protein>
<keyword evidence="5 9" id="KW-0235">DNA replication</keyword>
<evidence type="ECO:0000256" key="1">
    <source>
        <dbReference type="ARBA" id="ARBA00004496"/>
    </source>
</evidence>
<dbReference type="Gene3D" id="3.40.50.300">
    <property type="entry name" value="P-loop containing nucleotide triphosphate hydrolases"/>
    <property type="match status" value="1"/>
</dbReference>
<comment type="subcellular location">
    <subcellularLocation>
        <location evidence="1 9 10">Cytoplasm</location>
    </subcellularLocation>
</comment>
<dbReference type="InterPro" id="IPR018078">
    <property type="entry name" value="DNA-binding_RecF_CS"/>
</dbReference>
<dbReference type="GO" id="GO:0009432">
    <property type="term" value="P:SOS response"/>
    <property type="evidence" value="ECO:0007669"/>
    <property type="project" value="UniProtKB-UniRule"/>
</dbReference>
<evidence type="ECO:0000256" key="10">
    <source>
        <dbReference type="RuleBase" id="RU000578"/>
    </source>
</evidence>
<dbReference type="Pfam" id="PF02463">
    <property type="entry name" value="SMC_N"/>
    <property type="match status" value="1"/>
</dbReference>